<dbReference type="OrthoDB" id="2973404at2"/>
<proteinExistence type="predicted"/>
<name>A0A428N752_9BACI</name>
<evidence type="ECO:0008006" key="4">
    <source>
        <dbReference type="Google" id="ProtNLM"/>
    </source>
</evidence>
<dbReference type="RefSeq" id="WP_125555033.1">
    <property type="nucleotide sequence ID" value="NZ_RBVX01000004.1"/>
</dbReference>
<gene>
    <name evidence="2" type="ORF">D7Z54_06510</name>
</gene>
<protein>
    <recommendedName>
        <fullName evidence="4">Lipoprotein</fullName>
    </recommendedName>
</protein>
<dbReference type="PROSITE" id="PS51257">
    <property type="entry name" value="PROKAR_LIPOPROTEIN"/>
    <property type="match status" value="1"/>
</dbReference>
<feature type="chain" id="PRO_5038731922" description="Lipoprotein" evidence="1">
    <location>
        <begin position="20"/>
        <end position="141"/>
    </location>
</feature>
<feature type="signal peptide" evidence="1">
    <location>
        <begin position="1"/>
        <end position="19"/>
    </location>
</feature>
<dbReference type="AlphaFoldDB" id="A0A428N752"/>
<sequence>MKIYKSVFALSFIFLAACGGQTGMQELEYQEFSDQINSEDFTGFAYMLWDSSDKDEGHQYIIEEAFEGEEEAFVYTDVAGELEDSIHEKLNEDTKDKDIYLPNDTVAYIKDGKVISEIDVASDAKSSEYNKALRDFIQGFK</sequence>
<organism evidence="2 3">
    <name type="scientific">Salibacterium salarium</name>
    <dbReference type="NCBI Taxonomy" id="284579"/>
    <lineage>
        <taxon>Bacteria</taxon>
        <taxon>Bacillati</taxon>
        <taxon>Bacillota</taxon>
        <taxon>Bacilli</taxon>
        <taxon>Bacillales</taxon>
        <taxon>Bacillaceae</taxon>
    </lineage>
</organism>
<evidence type="ECO:0000313" key="3">
    <source>
        <dbReference type="Proteomes" id="UP000275076"/>
    </source>
</evidence>
<comment type="caution">
    <text evidence="2">The sequence shown here is derived from an EMBL/GenBank/DDBJ whole genome shotgun (WGS) entry which is preliminary data.</text>
</comment>
<keyword evidence="3" id="KW-1185">Reference proteome</keyword>
<reference evidence="2 3" key="1">
    <citation type="submission" date="2018-10" db="EMBL/GenBank/DDBJ databases">
        <title>Draft genome sequence of Bacillus salarius IM0101, isolated from a hypersaline soil in Inner Mongolia, China.</title>
        <authorList>
            <person name="Yamprayoonswat W."/>
            <person name="Boonvisut S."/>
            <person name="Jumpathong W."/>
            <person name="Sittihan S."/>
            <person name="Ruangsuj P."/>
            <person name="Wanthongcharoen S."/>
            <person name="Thongpramul N."/>
            <person name="Pimmason S."/>
            <person name="Yu B."/>
            <person name="Yasawong M."/>
        </authorList>
    </citation>
    <scope>NUCLEOTIDE SEQUENCE [LARGE SCALE GENOMIC DNA]</scope>
    <source>
        <strain evidence="2 3">IM0101</strain>
    </source>
</reference>
<keyword evidence="1" id="KW-0732">Signal</keyword>
<dbReference type="Proteomes" id="UP000275076">
    <property type="component" value="Unassembled WGS sequence"/>
</dbReference>
<evidence type="ECO:0000313" key="2">
    <source>
        <dbReference type="EMBL" id="RSL34210.1"/>
    </source>
</evidence>
<evidence type="ECO:0000256" key="1">
    <source>
        <dbReference type="SAM" id="SignalP"/>
    </source>
</evidence>
<dbReference type="EMBL" id="RBVX01000004">
    <property type="protein sequence ID" value="RSL34210.1"/>
    <property type="molecule type" value="Genomic_DNA"/>
</dbReference>
<accession>A0A428N752</accession>